<feature type="domain" description="Beta-Casp" evidence="6">
    <location>
        <begin position="251"/>
        <end position="371"/>
    </location>
</feature>
<evidence type="ECO:0000256" key="5">
    <source>
        <dbReference type="SAM" id="MobiDB-lite"/>
    </source>
</evidence>
<dbReference type="RefSeq" id="XP_064850099.1">
    <property type="nucleotide sequence ID" value="XM_064994027.1"/>
</dbReference>
<gene>
    <name evidence="7" type="ORF">DASC09_004240</name>
</gene>
<feature type="region of interest" description="Disordered" evidence="5">
    <location>
        <begin position="768"/>
        <end position="787"/>
    </location>
</feature>
<proteinExistence type="inferred from homology"/>
<protein>
    <recommendedName>
        <fullName evidence="4">Cleavage and polyadenylation specificity factor subunit 2</fullName>
    </recommendedName>
    <alternativeName>
        <fullName evidence="4">Cleavage and polyadenylation specificity factor 100 kDa subunit</fullName>
    </alternativeName>
</protein>
<comment type="subcellular location">
    <subcellularLocation>
        <location evidence="1 4">Nucleus</location>
    </subcellularLocation>
</comment>
<keyword evidence="3 4" id="KW-0539">Nucleus</keyword>
<dbReference type="Proteomes" id="UP001360560">
    <property type="component" value="Unassembled WGS sequence"/>
</dbReference>
<name>A0AAV5QEF3_9ASCO</name>
<dbReference type="InterPro" id="IPR036866">
    <property type="entry name" value="RibonucZ/Hydroxyglut_hydro"/>
</dbReference>
<organism evidence="7 8">
    <name type="scientific">Saccharomycopsis crataegensis</name>
    <dbReference type="NCBI Taxonomy" id="43959"/>
    <lineage>
        <taxon>Eukaryota</taxon>
        <taxon>Fungi</taxon>
        <taxon>Dikarya</taxon>
        <taxon>Ascomycota</taxon>
        <taxon>Saccharomycotina</taxon>
        <taxon>Saccharomycetes</taxon>
        <taxon>Saccharomycopsidaceae</taxon>
        <taxon>Saccharomycopsis</taxon>
    </lineage>
</organism>
<feature type="compositionally biased region" description="Acidic residues" evidence="5">
    <location>
        <begin position="465"/>
        <end position="482"/>
    </location>
</feature>
<reference evidence="7 8" key="1">
    <citation type="journal article" date="2023" name="Elife">
        <title>Identification of key yeast species and microbe-microbe interactions impacting larval growth of Drosophila in the wild.</title>
        <authorList>
            <person name="Mure A."/>
            <person name="Sugiura Y."/>
            <person name="Maeda R."/>
            <person name="Honda K."/>
            <person name="Sakurai N."/>
            <person name="Takahashi Y."/>
            <person name="Watada M."/>
            <person name="Katoh T."/>
            <person name="Gotoh A."/>
            <person name="Gotoh Y."/>
            <person name="Taniguchi I."/>
            <person name="Nakamura K."/>
            <person name="Hayashi T."/>
            <person name="Katayama T."/>
            <person name="Uemura T."/>
            <person name="Hattori Y."/>
        </authorList>
    </citation>
    <scope>NUCLEOTIDE SEQUENCE [LARGE SCALE GENOMIC DNA]</scope>
    <source>
        <strain evidence="7 8">SC-9</strain>
    </source>
</reference>
<dbReference type="Pfam" id="PF16661">
    <property type="entry name" value="Lactamase_B_6"/>
    <property type="match status" value="1"/>
</dbReference>
<feature type="compositionally biased region" description="Basic and acidic residues" evidence="5">
    <location>
        <begin position="778"/>
        <end position="787"/>
    </location>
</feature>
<dbReference type="EMBL" id="BTFZ01000001">
    <property type="protein sequence ID" value="GMM33099.1"/>
    <property type="molecule type" value="Genomic_DNA"/>
</dbReference>
<dbReference type="PANTHER" id="PTHR45922">
    <property type="entry name" value="CLEAVAGE AND POLYADENYLATION SPECIFICITY FACTOR SUBUNIT 2"/>
    <property type="match status" value="1"/>
</dbReference>
<feature type="region of interest" description="Disordered" evidence="5">
    <location>
        <begin position="561"/>
        <end position="586"/>
    </location>
</feature>
<dbReference type="GeneID" id="90071078"/>
<sequence>MFEFTSLVPPEQLDNARIRASLFNFQNDIRVLADPGWDTVSDLTHIESVLNSIDLILLSHASMPFIGAFAYLYKKNPGAMRSIPVYTTAPVANLGKIETMESYRVSGLVGPVVDYQLEMADIEEAFDSVTLIKHNQSTIFKGKQDSITITAINAGHSLGGIIWLFNKSSEKIIYAPAWNHSKDSYLEGAKILQENGNPVPLLSRPSVMITSAMIGSSLSYNKRVEKFLNMVDATLQNSGTVLLPISLGSRLLELVHLIDDHLRFMPYQVYLLARTGTKSLTQAGSMLEWMSPTVTKEWHTRGKSPYAASTVTIIDHHELEKLQGSKVVFCCGEGLESGSPAFESFTRLCNDPTTTVLLTERAEKGTLAHELYQYWEAAAAERNNGKIEDGIAVPYQSTLHLERIEEEYLVGAQLEQYMEAVKARRQQDKENKVKLEKQQKKEAAAETGTNNENLLKIDGKKILAEDDDDEDEDDEDEANGDDESQKRAKRARKQTKEKEENLKENLPLDIDVRNSKGKNRMFPYIPKKLKYDDYGEVINPADFAKKDSKYDFRHGKGLDNKIGEKRKFGQDSLSSKKNALKQKKDKTNKTDELIALDALREPRRQVSKNLSIYTKCGLVFVDLAGLVDLRSLSLIIPSLKPRKLLLLSDMTSDVNTANVFKQLTSISRRRRPNGYESSKSNNLQKLFDVVEVKNNQEVEIDDSVAALEILLDDSIMEHLKWQKISGGFSIAQVIGTVVNVEEIEENDAKASVVDTATSDKEGDVKMIKEGEENEEEKDVTSDNKEAESKTKDLVINNGMGLKAISEASSQLMNIRHTPLAIGDIRLKELKDFYSTFNEVGVNHTAEFKGEGTLVIDNKICIRKISEGDFVVEGSACTLFYEVREKVRNMLAYV</sequence>
<comment type="caution">
    <text evidence="7">The sequence shown here is derived from an EMBL/GenBank/DDBJ whole genome shotgun (WGS) entry which is preliminary data.</text>
</comment>
<dbReference type="Pfam" id="PF10996">
    <property type="entry name" value="Beta-Casp"/>
    <property type="match status" value="1"/>
</dbReference>
<dbReference type="Pfam" id="PF13299">
    <property type="entry name" value="CPSF100_C"/>
    <property type="match status" value="1"/>
</dbReference>
<keyword evidence="8" id="KW-1185">Reference proteome</keyword>
<dbReference type="InterPro" id="IPR027075">
    <property type="entry name" value="CPSF2"/>
</dbReference>
<dbReference type="Gene3D" id="3.60.15.10">
    <property type="entry name" value="Ribonuclease Z/Hydroxyacylglutathione hydrolase-like"/>
    <property type="match status" value="1"/>
</dbReference>
<dbReference type="GO" id="GO:0005847">
    <property type="term" value="C:mRNA cleavage and polyadenylation specificity factor complex"/>
    <property type="evidence" value="ECO:0007669"/>
    <property type="project" value="InterPro"/>
</dbReference>
<comment type="similarity">
    <text evidence="4">Belongs to the metallo-beta-lactamase superfamily. RNA-metabolizing metallo-beta-lactamase-like family. CPSF2/YSH1 subfamily.</text>
</comment>
<dbReference type="InterPro" id="IPR001279">
    <property type="entry name" value="Metallo-B-lactamas"/>
</dbReference>
<evidence type="ECO:0000313" key="7">
    <source>
        <dbReference type="EMBL" id="GMM33099.1"/>
    </source>
</evidence>
<feature type="compositionally biased region" description="Basic and acidic residues" evidence="5">
    <location>
        <begin position="425"/>
        <end position="444"/>
    </location>
</feature>
<keyword evidence="2 4" id="KW-0507">mRNA processing</keyword>
<evidence type="ECO:0000256" key="1">
    <source>
        <dbReference type="ARBA" id="ARBA00004123"/>
    </source>
</evidence>
<evidence type="ECO:0000256" key="3">
    <source>
        <dbReference type="ARBA" id="ARBA00023242"/>
    </source>
</evidence>
<evidence type="ECO:0000259" key="6">
    <source>
        <dbReference type="SMART" id="SM01027"/>
    </source>
</evidence>
<dbReference type="AlphaFoldDB" id="A0AAV5QEF3"/>
<feature type="region of interest" description="Disordered" evidence="5">
    <location>
        <begin position="425"/>
        <end position="502"/>
    </location>
</feature>
<evidence type="ECO:0000313" key="8">
    <source>
        <dbReference type="Proteomes" id="UP001360560"/>
    </source>
</evidence>
<dbReference type="InterPro" id="IPR025069">
    <property type="entry name" value="Cpsf2_C"/>
</dbReference>
<dbReference type="SMART" id="SM01027">
    <property type="entry name" value="Beta-Casp"/>
    <property type="match status" value="1"/>
</dbReference>
<evidence type="ECO:0000256" key="4">
    <source>
        <dbReference type="RuleBase" id="RU365006"/>
    </source>
</evidence>
<evidence type="ECO:0000256" key="2">
    <source>
        <dbReference type="ARBA" id="ARBA00022664"/>
    </source>
</evidence>
<dbReference type="GO" id="GO:0006397">
    <property type="term" value="P:mRNA processing"/>
    <property type="evidence" value="ECO:0007669"/>
    <property type="project" value="UniProtKB-KW"/>
</dbReference>
<feature type="compositionally biased region" description="Basic and acidic residues" evidence="5">
    <location>
        <begin position="455"/>
        <end position="464"/>
    </location>
</feature>
<keyword evidence="4" id="KW-0694">RNA-binding</keyword>
<accession>A0AAV5QEF3</accession>
<dbReference type="PANTHER" id="PTHR45922:SF1">
    <property type="entry name" value="CLEAVAGE AND POLYADENYLATION SPECIFICITY FACTOR SUBUNIT 2"/>
    <property type="match status" value="1"/>
</dbReference>
<dbReference type="InterPro" id="IPR022712">
    <property type="entry name" value="Beta_Casp"/>
</dbReference>
<dbReference type="SUPFAM" id="SSF56281">
    <property type="entry name" value="Metallo-hydrolase/oxidoreductase"/>
    <property type="match status" value="1"/>
</dbReference>
<dbReference type="GO" id="GO:0003723">
    <property type="term" value="F:RNA binding"/>
    <property type="evidence" value="ECO:0007669"/>
    <property type="project" value="UniProtKB-KW"/>
</dbReference>